<dbReference type="Gene3D" id="3.40.50.150">
    <property type="entry name" value="Vaccinia Virus protein VP39"/>
    <property type="match status" value="1"/>
</dbReference>
<proteinExistence type="predicted"/>
<dbReference type="InterPro" id="IPR052356">
    <property type="entry name" value="Thiol_S-MT"/>
</dbReference>
<dbReference type="PANTHER" id="PTHR45036:SF1">
    <property type="entry name" value="METHYLTRANSFERASE LIKE 7A"/>
    <property type="match status" value="1"/>
</dbReference>
<name>A0A2N7VRD9_9BURK</name>
<dbReference type="Pfam" id="PF08241">
    <property type="entry name" value="Methyltransf_11"/>
    <property type="match status" value="1"/>
</dbReference>
<protein>
    <submittedName>
        <fullName evidence="2">SAM-dependent methyltransferase</fullName>
    </submittedName>
</protein>
<dbReference type="RefSeq" id="WP_102645794.1">
    <property type="nucleotide sequence ID" value="NZ_PNYA01000010.1"/>
</dbReference>
<dbReference type="GO" id="GO:0008757">
    <property type="term" value="F:S-adenosylmethionine-dependent methyltransferase activity"/>
    <property type="evidence" value="ECO:0007669"/>
    <property type="project" value="InterPro"/>
</dbReference>
<keyword evidence="3" id="KW-1185">Reference proteome</keyword>
<evidence type="ECO:0000313" key="3">
    <source>
        <dbReference type="Proteomes" id="UP000235616"/>
    </source>
</evidence>
<dbReference type="PANTHER" id="PTHR45036">
    <property type="entry name" value="METHYLTRANSFERASE LIKE 7B"/>
    <property type="match status" value="1"/>
</dbReference>
<dbReference type="AlphaFoldDB" id="A0A2N7VRD9"/>
<dbReference type="Proteomes" id="UP000235616">
    <property type="component" value="Unassembled WGS sequence"/>
</dbReference>
<evidence type="ECO:0000259" key="1">
    <source>
        <dbReference type="Pfam" id="PF08241"/>
    </source>
</evidence>
<dbReference type="GO" id="GO:0032259">
    <property type="term" value="P:methylation"/>
    <property type="evidence" value="ECO:0007669"/>
    <property type="project" value="UniProtKB-KW"/>
</dbReference>
<feature type="domain" description="Methyltransferase type 11" evidence="1">
    <location>
        <begin position="38"/>
        <end position="133"/>
    </location>
</feature>
<dbReference type="OrthoDB" id="108476at2"/>
<evidence type="ECO:0000313" key="2">
    <source>
        <dbReference type="EMBL" id="PMS19721.1"/>
    </source>
</evidence>
<organism evidence="2 3">
    <name type="scientific">Trinickia dabaoshanensis</name>
    <dbReference type="NCBI Taxonomy" id="564714"/>
    <lineage>
        <taxon>Bacteria</taxon>
        <taxon>Pseudomonadati</taxon>
        <taxon>Pseudomonadota</taxon>
        <taxon>Betaproteobacteria</taxon>
        <taxon>Burkholderiales</taxon>
        <taxon>Burkholderiaceae</taxon>
        <taxon>Trinickia</taxon>
    </lineage>
</organism>
<gene>
    <name evidence="2" type="ORF">C0Z18_12850</name>
</gene>
<dbReference type="CDD" id="cd02440">
    <property type="entry name" value="AdoMet_MTases"/>
    <property type="match status" value="1"/>
</dbReference>
<comment type="caution">
    <text evidence="2">The sequence shown here is derived from an EMBL/GenBank/DDBJ whole genome shotgun (WGS) entry which is preliminary data.</text>
</comment>
<reference evidence="2 3" key="1">
    <citation type="submission" date="2018-01" db="EMBL/GenBank/DDBJ databases">
        <title>Whole genome analyses suggest that Burkholderia sensu lato contains two further novel genera in the rhizoxinica-symbiotica group Mycetohabitans gen. nov., and Trinickia gen. nov.: implications for the evolution of diazotrophy and nodulation in the Burkholderiaceae.</title>
        <authorList>
            <person name="Estrada-de los Santos P."/>
            <person name="Palmer M."/>
            <person name="Chavez-Ramirez B."/>
            <person name="Beukes C."/>
            <person name="Steenkamp E.T."/>
            <person name="Hirsch A.M."/>
            <person name="Manyaka P."/>
            <person name="Maluk M."/>
            <person name="Lafos M."/>
            <person name="Crook M."/>
            <person name="Gross E."/>
            <person name="Simon M.F."/>
            <person name="Bueno dos Reis Junior F."/>
            <person name="Poole P.S."/>
            <person name="Venter S.N."/>
            <person name="James E.K."/>
        </authorList>
    </citation>
    <scope>NUCLEOTIDE SEQUENCE [LARGE SCALE GENOMIC DNA]</scope>
    <source>
        <strain evidence="2 3">GIMN1.004</strain>
    </source>
</reference>
<keyword evidence="2" id="KW-0808">Transferase</keyword>
<dbReference type="InterPro" id="IPR013216">
    <property type="entry name" value="Methyltransf_11"/>
</dbReference>
<dbReference type="EMBL" id="PNYA01000010">
    <property type="protein sequence ID" value="PMS19721.1"/>
    <property type="molecule type" value="Genomic_DNA"/>
</dbReference>
<keyword evidence="2" id="KW-0489">Methyltransferase</keyword>
<dbReference type="InterPro" id="IPR029063">
    <property type="entry name" value="SAM-dependent_MTases_sf"/>
</dbReference>
<accession>A0A2N7VRD9</accession>
<dbReference type="SUPFAM" id="SSF53335">
    <property type="entry name" value="S-adenosyl-L-methionine-dependent methyltransferases"/>
    <property type="match status" value="1"/>
</dbReference>
<sequence length="204" mass="22346">MGIYGRYILPRLCDLAMRNAMLAPYRVRVVGGAAGRVLEIGSGSGLNLPLYGDRVRGVLALEPSAELAEMARRRAAHAGTPVDFLMASAERIPLPDESVDTVVSTWTLCSIPDADRALQEIRRVLTPSGRLLFVEHGLAPEPGVRRWQDWLTPSWCCISGGCHLNRPIRALIERAGLGIDQIGTGYAPGPRCFTYFYEGIARKE</sequence>